<evidence type="ECO:0000313" key="3">
    <source>
        <dbReference type="Proteomes" id="UP000703269"/>
    </source>
</evidence>
<dbReference type="InterPro" id="IPR011722">
    <property type="entry name" value="Hemimethylated_DNA-bd_dom"/>
</dbReference>
<proteinExistence type="predicted"/>
<dbReference type="Proteomes" id="UP000703269">
    <property type="component" value="Unassembled WGS sequence"/>
</dbReference>
<gene>
    <name evidence="2" type="ORF">PsYK624_018880</name>
</gene>
<dbReference type="PANTHER" id="PTHR48439">
    <property type="entry name" value="HEMIMETHYLATED DNA-BINDING DOMAIN-CONTAINING PROTEIN"/>
    <property type="match status" value="1"/>
</dbReference>
<dbReference type="EMBL" id="BPQB01000003">
    <property type="protein sequence ID" value="GJE85809.1"/>
    <property type="molecule type" value="Genomic_DNA"/>
</dbReference>
<dbReference type="NCBIfam" id="TIGR02097">
    <property type="entry name" value="yccV"/>
    <property type="match status" value="1"/>
</dbReference>
<reference evidence="2 3" key="1">
    <citation type="submission" date="2021-08" db="EMBL/GenBank/DDBJ databases">
        <title>Draft Genome Sequence of Phanerochaete sordida strain YK-624.</title>
        <authorList>
            <person name="Mori T."/>
            <person name="Dohra H."/>
            <person name="Suzuki T."/>
            <person name="Kawagishi H."/>
            <person name="Hirai H."/>
        </authorList>
    </citation>
    <scope>NUCLEOTIDE SEQUENCE [LARGE SCALE GENOMIC DNA]</scope>
    <source>
        <strain evidence="2 3">YK-624</strain>
    </source>
</reference>
<dbReference type="InterPro" id="IPR053189">
    <property type="entry name" value="Clp_protease_adapter_ClpF"/>
</dbReference>
<name>A0A9P3L8S8_9APHY</name>
<evidence type="ECO:0000259" key="1">
    <source>
        <dbReference type="SMART" id="SM00992"/>
    </source>
</evidence>
<feature type="domain" description="Hemimethylated DNA-binding" evidence="1">
    <location>
        <begin position="468"/>
        <end position="570"/>
    </location>
</feature>
<dbReference type="Gene3D" id="2.30.30.390">
    <property type="entry name" value="Hemimethylated DNA-binding domain"/>
    <property type="match status" value="1"/>
</dbReference>
<dbReference type="GO" id="GO:0003677">
    <property type="term" value="F:DNA binding"/>
    <property type="evidence" value="ECO:0007669"/>
    <property type="project" value="InterPro"/>
</dbReference>
<dbReference type="OrthoDB" id="28868at2759"/>
<sequence length="599" mass="67786">MTVPPLPVELYAAILSEIPSSKEDPSEQTLFHCLRANSVLRAAALAPQVWKTPYLVRYMHADEQRERQRRTAVAGDWRKLFVQRRTLDYHALRALDTIRNERVGRHTAASTIVKDYGFDVWDAFREESSLPVPAWCHDQPPEDTAVQPPRDALPRRYWAQVMLGVISRHSVIGMWSRVAQVGDQSVSFEEALAGLSAFFDVSTQEVLAELEVICDKCIENLVDKGVPLDPDEPGYDFWNLVEEIREAIHDMGFGIAQGPEFYRVTNQFPHFFLKPEGRRSIPMSLVYVFVAVARRLGIQASPANFPGVVQAHIQPPNGERAKLMDMRGTDPPSEFPNTQYIQFWPAMLQNQEEYSHPAAPSVMLSRACNNIQAFMQQEMVAGVPQSPEVHDSAFYAGSCWIMVEGAANHIVPSPPDSKPLDFEAVLIDVLCPMLPSAMRNALSAHFQRIIEDDEARARSIKLHSSYPRVAFFVGLPFVHKRYNYLGVIYGWDPTCMASEEWMEQMHVDALEFGRNQPFYRVIPAEGQPRYVAQENISPVVKSGLSELFQCHSLIGRYFVDLERDSRIALCRLLPSKELRDMYPEDDAFGASFVNLEAAG</sequence>
<dbReference type="PANTHER" id="PTHR48439:SF1">
    <property type="entry name" value="HEMIMETHYLATED DNA-BINDING DOMAIN-CONTAINING PROTEIN"/>
    <property type="match status" value="1"/>
</dbReference>
<keyword evidence="3" id="KW-1185">Reference proteome</keyword>
<dbReference type="Pfam" id="PF08755">
    <property type="entry name" value="YccV-like"/>
    <property type="match status" value="1"/>
</dbReference>
<dbReference type="AlphaFoldDB" id="A0A9P3L8S8"/>
<accession>A0A9P3L8S8</accession>
<dbReference type="InterPro" id="IPR032698">
    <property type="entry name" value="SirB1_N"/>
</dbReference>
<dbReference type="SUPFAM" id="SSF141255">
    <property type="entry name" value="YccV-like"/>
    <property type="match status" value="1"/>
</dbReference>
<dbReference type="InterPro" id="IPR036623">
    <property type="entry name" value="Hemimethylated_DNA-bd_sf"/>
</dbReference>
<comment type="caution">
    <text evidence="2">The sequence shown here is derived from an EMBL/GenBank/DDBJ whole genome shotgun (WGS) entry which is preliminary data.</text>
</comment>
<dbReference type="SMART" id="SM00992">
    <property type="entry name" value="YccV-like"/>
    <property type="match status" value="1"/>
</dbReference>
<dbReference type="Pfam" id="PF13369">
    <property type="entry name" value="Transglut_core2"/>
    <property type="match status" value="1"/>
</dbReference>
<protein>
    <submittedName>
        <fullName evidence="2">YccV-like-domain-containing protein</fullName>
    </submittedName>
</protein>
<organism evidence="2 3">
    <name type="scientific">Phanerochaete sordida</name>
    <dbReference type="NCBI Taxonomy" id="48140"/>
    <lineage>
        <taxon>Eukaryota</taxon>
        <taxon>Fungi</taxon>
        <taxon>Dikarya</taxon>
        <taxon>Basidiomycota</taxon>
        <taxon>Agaricomycotina</taxon>
        <taxon>Agaricomycetes</taxon>
        <taxon>Polyporales</taxon>
        <taxon>Phanerochaetaceae</taxon>
        <taxon>Phanerochaete</taxon>
    </lineage>
</organism>
<evidence type="ECO:0000313" key="2">
    <source>
        <dbReference type="EMBL" id="GJE85809.1"/>
    </source>
</evidence>